<name>A0A8S0WE55_CYCAE</name>
<dbReference type="Pfam" id="PF15341">
    <property type="entry name" value="SLX9"/>
    <property type="match status" value="1"/>
</dbReference>
<dbReference type="GO" id="GO:0030686">
    <property type="term" value="C:90S preribosome"/>
    <property type="evidence" value="ECO:0007669"/>
    <property type="project" value="InterPro"/>
</dbReference>
<comment type="subcellular location">
    <subcellularLocation>
        <location evidence="1">Nucleus</location>
        <location evidence="1">Nucleolus</location>
    </subcellularLocation>
</comment>
<dbReference type="EMBL" id="CACVBS010000055">
    <property type="protein sequence ID" value="CAA7266550.1"/>
    <property type="molecule type" value="Genomic_DNA"/>
</dbReference>
<dbReference type="OrthoDB" id="18703at2759"/>
<evidence type="ECO:0000313" key="7">
    <source>
        <dbReference type="Proteomes" id="UP000467700"/>
    </source>
</evidence>
<accession>A0A8S0WE55</accession>
<dbReference type="Proteomes" id="UP000467700">
    <property type="component" value="Unassembled WGS sequence"/>
</dbReference>
<dbReference type="InterPro" id="IPR028160">
    <property type="entry name" value="Slx9-like"/>
</dbReference>
<protein>
    <recommendedName>
        <fullName evidence="3">Ribosome biogenesis protein SLX9</fullName>
    </recommendedName>
</protein>
<evidence type="ECO:0000313" key="6">
    <source>
        <dbReference type="EMBL" id="CAA7266550.1"/>
    </source>
</evidence>
<dbReference type="GO" id="GO:0005730">
    <property type="term" value="C:nucleolus"/>
    <property type="evidence" value="ECO:0007669"/>
    <property type="project" value="UniProtKB-SubCell"/>
</dbReference>
<organism evidence="6 7">
    <name type="scientific">Cyclocybe aegerita</name>
    <name type="common">Black poplar mushroom</name>
    <name type="synonym">Agrocybe aegerita</name>
    <dbReference type="NCBI Taxonomy" id="1973307"/>
    <lineage>
        <taxon>Eukaryota</taxon>
        <taxon>Fungi</taxon>
        <taxon>Dikarya</taxon>
        <taxon>Basidiomycota</taxon>
        <taxon>Agaricomycotina</taxon>
        <taxon>Agaricomycetes</taxon>
        <taxon>Agaricomycetidae</taxon>
        <taxon>Agaricales</taxon>
        <taxon>Agaricineae</taxon>
        <taxon>Bolbitiaceae</taxon>
        <taxon>Cyclocybe</taxon>
    </lineage>
</organism>
<comment type="similarity">
    <text evidence="2">Belongs to the SLX9 family.</text>
</comment>
<feature type="region of interest" description="Disordered" evidence="5">
    <location>
        <begin position="1"/>
        <end position="159"/>
    </location>
</feature>
<dbReference type="GO" id="GO:0030688">
    <property type="term" value="C:preribosome, small subunit precursor"/>
    <property type="evidence" value="ECO:0007669"/>
    <property type="project" value="InterPro"/>
</dbReference>
<dbReference type="PANTHER" id="PTHR31109:SF2">
    <property type="entry name" value="RIBOSOME BIOGENESIS PROTEIN SLX9 HOMOLOG"/>
    <property type="match status" value="1"/>
</dbReference>
<dbReference type="GO" id="GO:0000462">
    <property type="term" value="P:maturation of SSU-rRNA from tricistronic rRNA transcript (SSU-rRNA, 5.8S rRNA, LSU-rRNA)"/>
    <property type="evidence" value="ECO:0007669"/>
    <property type="project" value="InterPro"/>
</dbReference>
<reference evidence="6 7" key="1">
    <citation type="submission" date="2020-01" db="EMBL/GenBank/DDBJ databases">
        <authorList>
            <person name="Gupta K D."/>
        </authorList>
    </citation>
    <scope>NUCLEOTIDE SEQUENCE [LARGE SCALE GENOMIC DNA]</scope>
</reference>
<evidence type="ECO:0000256" key="3">
    <source>
        <dbReference type="ARBA" id="ARBA00021321"/>
    </source>
</evidence>
<dbReference type="AlphaFoldDB" id="A0A8S0WE55"/>
<gene>
    <name evidence="6" type="ORF">AAE3_LOCUS8769</name>
</gene>
<keyword evidence="4" id="KW-0539">Nucleus</keyword>
<feature type="compositionally biased region" description="Basic residues" evidence="5">
    <location>
        <begin position="1"/>
        <end position="20"/>
    </location>
</feature>
<evidence type="ECO:0000256" key="5">
    <source>
        <dbReference type="SAM" id="MobiDB-lite"/>
    </source>
</evidence>
<keyword evidence="7" id="KW-1185">Reference proteome</keyword>
<sequence>MPKASRVRHITHHSSVKLKKSSTNSNDASISGVVGLGEPSGSQAPGPQAEPEHEPVTQQKKKEKQQEKRKAFLQKLEPTARQFSKSHERRMKRKAKEQLSGGLHDLQSALASLEEDKHGEDSAPAVTIADAEEPQTTAKPKVKPGTIGKGRSAPLSKAQRNRAFELERLRHPLILKNPDFFSNPFQTIRTHAQNTLLKHDA</sequence>
<evidence type="ECO:0000256" key="4">
    <source>
        <dbReference type="ARBA" id="ARBA00023242"/>
    </source>
</evidence>
<proteinExistence type="inferred from homology"/>
<evidence type="ECO:0000256" key="2">
    <source>
        <dbReference type="ARBA" id="ARBA00011022"/>
    </source>
</evidence>
<dbReference type="PANTHER" id="PTHR31109">
    <property type="entry name" value="PROTEIN FAM207A"/>
    <property type="match status" value="1"/>
</dbReference>
<comment type="caution">
    <text evidence="6">The sequence shown here is derived from an EMBL/GenBank/DDBJ whole genome shotgun (WGS) entry which is preliminary data.</text>
</comment>
<evidence type="ECO:0000256" key="1">
    <source>
        <dbReference type="ARBA" id="ARBA00004604"/>
    </source>
</evidence>